<name>A0ABN8E5T2_9VIBR</name>
<proteinExistence type="predicted"/>
<accession>A0ABN8E5T2</accession>
<dbReference type="Proteomes" id="UP000838748">
    <property type="component" value="Unassembled WGS sequence"/>
</dbReference>
<protein>
    <submittedName>
        <fullName evidence="1">Uncharacterized protein</fullName>
    </submittedName>
</protein>
<dbReference type="RefSeq" id="WP_237360903.1">
    <property type="nucleotide sequence ID" value="NZ_CAKLDM010000002.1"/>
</dbReference>
<evidence type="ECO:0000313" key="2">
    <source>
        <dbReference type="Proteomes" id="UP000838748"/>
    </source>
</evidence>
<keyword evidence="2" id="KW-1185">Reference proteome</keyword>
<evidence type="ECO:0000313" key="1">
    <source>
        <dbReference type="EMBL" id="CAH0538626.1"/>
    </source>
</evidence>
<dbReference type="EMBL" id="CAKLDM010000002">
    <property type="protein sequence ID" value="CAH0538626.1"/>
    <property type="molecule type" value="Genomic_DNA"/>
</dbReference>
<reference evidence="1" key="1">
    <citation type="submission" date="2021-11" db="EMBL/GenBank/DDBJ databases">
        <authorList>
            <person name="Rodrigo-Torres L."/>
            <person name="Arahal R. D."/>
            <person name="Lucena T."/>
        </authorList>
    </citation>
    <scope>NUCLEOTIDE SEQUENCE</scope>
    <source>
        <strain evidence="1">CECT 7928</strain>
    </source>
</reference>
<gene>
    <name evidence="1" type="ORF">VMF7928_01554</name>
</gene>
<sequence length="851" mass="96669">MANSENINTQIGESLKSLRNDTTLNVQSFSEMTDKLYENIVNHSIGKINSDNIEKVKLLSAKISILITQKKIPTLIECQSWKFCVDIFYGTVLFENNVREFLLFYSRLEILAILDQLSNVNQPDDYKALLSSLSAKLNKNTLLSFQGKQLAQFKNLLSKHLSTLSSSARTKTEYRQLSHLVEHKIKPALGFDSVLIDQEIWIELNTLSTSFERQPISIASLPTQNQTEACRFQGLMLTNYHIQDLNLELKTYGFDGQLKFQLGYDKDAFHPDYLFLYQNQPLSVRVLIKQVYTFPDPDAESEEENNYETELELFAVANLEPRSHLTMSSVIANIDPVDQSAEVASANPEFTLNFSDPVNLWKYHRPNYLTANQSYGQVFEDNLFFQSLASIDSQQSTKLSKVFEQISVFTHSRNFHDFFSEALEHYQQYLIYDYANSAEQGLSNYVLLDQLSDTYSGSPEKEVKLDGADLMQVDDIRFHLANTWSHEAAYINASLDQSGSTEITAEQPAFLGLKSQTLDFETDSQLKTNWYQNANNQSTLLASVSGRYQVNTKDLMPHLPTYPSYFSYPLESEHWQSTLSNFSQGVQSRSVSIDFSQTLATKQYVRNKVKAISWESEEDNDRYEKVRAIEMEEGITHFTNVVYHWHDQDSTFNDLPSYTPFVSIDIPGQVVTAETVDDSVLYGYKFFKGKSTTESSLADDSQAQSADYSRANESENALTYAVKFAPSLFVTDSEPPLFYVSAANELYTPSSFKPLRNGDRVLVTLNNPEKMTISQTVGTSVEFQDKASELMVQSSKFGAQQECEITCSDNSDEQRFQFSQTNRDNAGSNSISLSNNNGLLFAFSDEQEENQ</sequence>
<comment type="caution">
    <text evidence="1">The sequence shown here is derived from an EMBL/GenBank/DDBJ whole genome shotgun (WGS) entry which is preliminary data.</text>
</comment>
<organism evidence="1 2">
    <name type="scientific">Vibrio marisflavi CECT 7928</name>
    <dbReference type="NCBI Taxonomy" id="634439"/>
    <lineage>
        <taxon>Bacteria</taxon>
        <taxon>Pseudomonadati</taxon>
        <taxon>Pseudomonadota</taxon>
        <taxon>Gammaproteobacteria</taxon>
        <taxon>Vibrionales</taxon>
        <taxon>Vibrionaceae</taxon>
        <taxon>Vibrio</taxon>
    </lineage>
</organism>